<evidence type="ECO:0000259" key="2">
    <source>
        <dbReference type="Pfam" id="PF13649"/>
    </source>
</evidence>
<dbReference type="PANTHER" id="PTHR43861">
    <property type="entry name" value="TRANS-ACONITATE 2-METHYLTRANSFERASE-RELATED"/>
    <property type="match status" value="1"/>
</dbReference>
<evidence type="ECO:0000256" key="1">
    <source>
        <dbReference type="ARBA" id="ARBA00022679"/>
    </source>
</evidence>
<name>A0ABS9TCL5_9PSEU</name>
<dbReference type="RefSeq" id="WP_241036315.1">
    <property type="nucleotide sequence ID" value="NZ_BAAAJF010000002.1"/>
</dbReference>
<accession>A0ABS9TCL5</accession>
<reference evidence="3 4" key="1">
    <citation type="submission" date="2022-03" db="EMBL/GenBank/DDBJ databases">
        <title>Pseudonocardia alaer sp. nov., a novel actinomycete isolated from reed forest soil.</title>
        <authorList>
            <person name="Wang L."/>
        </authorList>
    </citation>
    <scope>NUCLEOTIDE SEQUENCE [LARGE SCALE GENOMIC DNA]</scope>
    <source>
        <strain evidence="3 4">Y-16303</strain>
    </source>
</reference>
<evidence type="ECO:0000313" key="3">
    <source>
        <dbReference type="EMBL" id="MCH6166279.1"/>
    </source>
</evidence>
<dbReference type="SUPFAM" id="SSF53335">
    <property type="entry name" value="S-adenosyl-L-methionine-dependent methyltransferases"/>
    <property type="match status" value="1"/>
</dbReference>
<dbReference type="GO" id="GO:0032259">
    <property type="term" value="P:methylation"/>
    <property type="evidence" value="ECO:0007669"/>
    <property type="project" value="UniProtKB-KW"/>
</dbReference>
<feature type="domain" description="Methyltransferase" evidence="2">
    <location>
        <begin position="38"/>
        <end position="128"/>
    </location>
</feature>
<dbReference type="Pfam" id="PF13649">
    <property type="entry name" value="Methyltransf_25"/>
    <property type="match status" value="1"/>
</dbReference>
<dbReference type="Gene3D" id="3.40.50.150">
    <property type="entry name" value="Vaccinia Virus protein VP39"/>
    <property type="match status" value="1"/>
</dbReference>
<evidence type="ECO:0000313" key="4">
    <source>
        <dbReference type="Proteomes" id="UP001299970"/>
    </source>
</evidence>
<comment type="caution">
    <text evidence="3">The sequence shown here is derived from an EMBL/GenBank/DDBJ whole genome shotgun (WGS) entry which is preliminary data.</text>
</comment>
<keyword evidence="3" id="KW-0489">Methyltransferase</keyword>
<dbReference type="PANTHER" id="PTHR43861:SF3">
    <property type="entry name" value="PUTATIVE (AFU_ORTHOLOGUE AFUA_2G14390)-RELATED"/>
    <property type="match status" value="1"/>
</dbReference>
<dbReference type="GO" id="GO:0008168">
    <property type="term" value="F:methyltransferase activity"/>
    <property type="evidence" value="ECO:0007669"/>
    <property type="project" value="UniProtKB-KW"/>
</dbReference>
<dbReference type="InterPro" id="IPR029063">
    <property type="entry name" value="SAM-dependent_MTases_sf"/>
</dbReference>
<proteinExistence type="predicted"/>
<dbReference type="EMBL" id="JAKXMK010000009">
    <property type="protein sequence ID" value="MCH6166279.1"/>
    <property type="molecule type" value="Genomic_DNA"/>
</dbReference>
<organism evidence="3 4">
    <name type="scientific">Pseudonocardia alaniniphila</name>
    <dbReference type="NCBI Taxonomy" id="75291"/>
    <lineage>
        <taxon>Bacteria</taxon>
        <taxon>Bacillati</taxon>
        <taxon>Actinomycetota</taxon>
        <taxon>Actinomycetes</taxon>
        <taxon>Pseudonocardiales</taxon>
        <taxon>Pseudonocardiaceae</taxon>
        <taxon>Pseudonocardia</taxon>
    </lineage>
</organism>
<sequence>MDAPRWDQMYRTHGDLISENPNATLVAEVRDLRPGHALDVGCGHGADARWMAEHGWDVTAIDLSGVALTRAAARTEADARVTWRQGDLLSIDLPHQAFDLVSAHYLPLPRSEDHASLRRLLDAVAVGGTLLVVNHDLADLSPETRRAAEDHYLTPDIIAFLRPGWTVEVHERRPRTNPAPAGTKHTHDIVLRARRGR</sequence>
<gene>
    <name evidence="3" type="ORF">MMF94_11340</name>
</gene>
<keyword evidence="4" id="KW-1185">Reference proteome</keyword>
<protein>
    <submittedName>
        <fullName evidence="3">Methyltransferase domain-containing protein</fullName>
    </submittedName>
</protein>
<keyword evidence="1" id="KW-0808">Transferase</keyword>
<dbReference type="Proteomes" id="UP001299970">
    <property type="component" value="Unassembled WGS sequence"/>
</dbReference>
<dbReference type="CDD" id="cd02440">
    <property type="entry name" value="AdoMet_MTases"/>
    <property type="match status" value="1"/>
</dbReference>
<dbReference type="InterPro" id="IPR041698">
    <property type="entry name" value="Methyltransf_25"/>
</dbReference>